<evidence type="ECO:0000313" key="1">
    <source>
        <dbReference type="EnsemblMetazoa" id="SCAU001360-PA"/>
    </source>
</evidence>
<dbReference type="EnsemblMetazoa" id="SCAU001360-RA">
    <property type="protein sequence ID" value="SCAU001360-PA"/>
    <property type="gene ID" value="SCAU001360"/>
</dbReference>
<gene>
    <name evidence="1" type="primary">106087632</name>
</gene>
<protein>
    <submittedName>
        <fullName evidence="1">Uncharacterized protein</fullName>
    </submittedName>
</protein>
<dbReference type="VEuPathDB" id="VectorBase:SCAU001360"/>
<proteinExistence type="predicted"/>
<evidence type="ECO:0000313" key="2">
    <source>
        <dbReference type="Proteomes" id="UP000095300"/>
    </source>
</evidence>
<organism evidence="1 2">
    <name type="scientific">Stomoxys calcitrans</name>
    <name type="common">Stable fly</name>
    <name type="synonym">Conops calcitrans</name>
    <dbReference type="NCBI Taxonomy" id="35570"/>
    <lineage>
        <taxon>Eukaryota</taxon>
        <taxon>Metazoa</taxon>
        <taxon>Ecdysozoa</taxon>
        <taxon>Arthropoda</taxon>
        <taxon>Hexapoda</taxon>
        <taxon>Insecta</taxon>
        <taxon>Pterygota</taxon>
        <taxon>Neoptera</taxon>
        <taxon>Endopterygota</taxon>
        <taxon>Diptera</taxon>
        <taxon>Brachycera</taxon>
        <taxon>Muscomorpha</taxon>
        <taxon>Muscoidea</taxon>
        <taxon>Muscidae</taxon>
        <taxon>Stomoxys</taxon>
    </lineage>
</organism>
<sequence length="364" mass="41473">MLHKETETRSQDPIRDAVQPSTSVAALMTLIQSTPISDQNNLTSLTLQDNRISENYTEGTLLFTAVVQIESREQLFDAKAIIDSGSQSTFITDKLKNKLSLPTKRNLVHVTGLNQIVAETSNKACLFTLRSRVDPSFQLEVWSPVWKTLPSNLPQRNLDLAQLWDVVNLDFADPKFYISQPVDLLIGMDIGPLIFDIGSPMKSIGTLLAQNTVFGWIVGGPIAQRTAFVNPISLHNTISIEKILTRFWEVEETPKKILRSEEDMVCEQNFKTTTRRNQNGRYVVTLPFKNCEELGSSRNIALAQFYRMERKLQKTPEIKHQYDKTILEYLELGHMRKISAEEVTKTNYYLPHHAVIKPDRSPRN</sequence>
<accession>A0A1I8NRC1</accession>
<dbReference type="PANTHER" id="PTHR47331">
    <property type="entry name" value="PHD-TYPE DOMAIN-CONTAINING PROTEIN"/>
    <property type="match status" value="1"/>
</dbReference>
<keyword evidence="2" id="KW-1185">Reference proteome</keyword>
<reference evidence="1" key="1">
    <citation type="submission" date="2020-05" db="UniProtKB">
        <authorList>
            <consortium name="EnsemblMetazoa"/>
        </authorList>
    </citation>
    <scope>IDENTIFICATION</scope>
    <source>
        <strain evidence="1">USDA</strain>
    </source>
</reference>
<dbReference type="PANTHER" id="PTHR47331:SF5">
    <property type="entry name" value="RIBONUCLEASE H"/>
    <property type="match status" value="1"/>
</dbReference>
<name>A0A1I8NRC1_STOCA</name>
<dbReference type="AlphaFoldDB" id="A0A1I8NRC1"/>
<dbReference type="Proteomes" id="UP000095300">
    <property type="component" value="Unassembled WGS sequence"/>
</dbReference>
<dbReference type="STRING" id="35570.A0A1I8NRC1"/>